<dbReference type="InterPro" id="IPR043744">
    <property type="entry name" value="DUF5689"/>
</dbReference>
<evidence type="ECO:0000256" key="7">
    <source>
        <dbReference type="ARBA" id="ARBA00023008"/>
    </source>
</evidence>
<evidence type="ECO:0000256" key="10">
    <source>
        <dbReference type="SAM" id="SignalP"/>
    </source>
</evidence>
<keyword evidence="6" id="KW-0249">Electron transport</keyword>
<dbReference type="AlphaFoldDB" id="A0A5C6RIJ3"/>
<feature type="domain" description="DUF5689" evidence="12">
    <location>
        <begin position="483"/>
        <end position="591"/>
    </location>
</feature>
<dbReference type="InterPro" id="IPR028871">
    <property type="entry name" value="BlueCu_1_BS"/>
</dbReference>
<dbReference type="InterPro" id="IPR002386">
    <property type="entry name" value="Amicyanin/Pseudoazurin"/>
</dbReference>
<dbReference type="EMBL" id="VOOR01000075">
    <property type="protein sequence ID" value="TXB60586.1"/>
    <property type="molecule type" value="Genomic_DNA"/>
</dbReference>
<feature type="domain" description="Secretion system C-terminal sorting" evidence="13">
    <location>
        <begin position="819"/>
        <end position="888"/>
    </location>
</feature>
<protein>
    <submittedName>
        <fullName evidence="14">T9SS type A sorting domain-containing protein</fullName>
    </submittedName>
</protein>
<comment type="caution">
    <text evidence="14">The sequence shown here is derived from an EMBL/GenBank/DDBJ whole genome shotgun (WGS) entry which is preliminary data.</text>
</comment>
<organism evidence="14 15">
    <name type="scientific">Phaeodactylibacter luteus</name>
    <dbReference type="NCBI Taxonomy" id="1564516"/>
    <lineage>
        <taxon>Bacteria</taxon>
        <taxon>Pseudomonadati</taxon>
        <taxon>Bacteroidota</taxon>
        <taxon>Saprospiria</taxon>
        <taxon>Saprospirales</taxon>
        <taxon>Haliscomenobacteraceae</taxon>
        <taxon>Phaeodactylibacter</taxon>
    </lineage>
</organism>
<evidence type="ECO:0000256" key="6">
    <source>
        <dbReference type="ARBA" id="ARBA00022982"/>
    </source>
</evidence>
<dbReference type="PRINTS" id="PR00155">
    <property type="entry name" value="AMICYANIN"/>
</dbReference>
<reference evidence="14 15" key="1">
    <citation type="submission" date="2019-08" db="EMBL/GenBank/DDBJ databases">
        <title>Genome of Phaeodactylibacter luteus.</title>
        <authorList>
            <person name="Bowman J.P."/>
        </authorList>
    </citation>
    <scope>NUCLEOTIDE SEQUENCE [LARGE SCALE GENOMIC DNA]</scope>
    <source>
        <strain evidence="14 15">KCTC 42180</strain>
    </source>
</reference>
<dbReference type="SUPFAM" id="SSF49503">
    <property type="entry name" value="Cupredoxins"/>
    <property type="match status" value="1"/>
</dbReference>
<dbReference type="PANTHER" id="PTHR34192">
    <property type="entry name" value="PLASTOCYANIN MAJOR ISOFORM, CHLOROPLASTIC-RELATED"/>
    <property type="match status" value="1"/>
</dbReference>
<feature type="domain" description="Blue (type 1) copper" evidence="11">
    <location>
        <begin position="32"/>
        <end position="113"/>
    </location>
</feature>
<evidence type="ECO:0000256" key="9">
    <source>
        <dbReference type="PIRSR" id="PIRSR602386-1"/>
    </source>
</evidence>
<feature type="binding site" evidence="9">
    <location>
        <position position="106"/>
    </location>
    <ligand>
        <name>Cu cation</name>
        <dbReference type="ChEBI" id="CHEBI:23378"/>
    </ligand>
</feature>
<dbReference type="GO" id="GO:0042597">
    <property type="term" value="C:periplasmic space"/>
    <property type="evidence" value="ECO:0007669"/>
    <property type="project" value="UniProtKB-SubCell"/>
</dbReference>
<dbReference type="NCBIfam" id="TIGR04183">
    <property type="entry name" value="Por_Secre_tail"/>
    <property type="match status" value="1"/>
</dbReference>
<dbReference type="InterPro" id="IPR008972">
    <property type="entry name" value="Cupredoxin"/>
</dbReference>
<keyword evidence="5" id="KW-0574">Periplasm</keyword>
<keyword evidence="8" id="KW-0472">Membrane</keyword>
<evidence type="ECO:0000313" key="15">
    <source>
        <dbReference type="Proteomes" id="UP000321580"/>
    </source>
</evidence>
<evidence type="ECO:0000256" key="3">
    <source>
        <dbReference type="ARBA" id="ARBA00022448"/>
    </source>
</evidence>
<evidence type="ECO:0000256" key="4">
    <source>
        <dbReference type="ARBA" id="ARBA00022723"/>
    </source>
</evidence>
<dbReference type="OrthoDB" id="1081439at2"/>
<dbReference type="GO" id="GO:0016020">
    <property type="term" value="C:membrane"/>
    <property type="evidence" value="ECO:0007669"/>
    <property type="project" value="UniProtKB-SubCell"/>
</dbReference>
<dbReference type="Pfam" id="PF18942">
    <property type="entry name" value="DUF5689"/>
    <property type="match status" value="1"/>
</dbReference>
<accession>A0A5C6RIJ3</accession>
<feature type="binding site" evidence="9">
    <location>
        <position position="98"/>
    </location>
    <ligand>
        <name>Cu cation</name>
        <dbReference type="ChEBI" id="CHEBI:23378"/>
    </ligand>
</feature>
<evidence type="ECO:0000256" key="1">
    <source>
        <dbReference type="ARBA" id="ARBA00004370"/>
    </source>
</evidence>
<feature type="signal peptide" evidence="10">
    <location>
        <begin position="1"/>
        <end position="21"/>
    </location>
</feature>
<proteinExistence type="predicted"/>
<keyword evidence="3" id="KW-0813">Transport</keyword>
<evidence type="ECO:0000313" key="14">
    <source>
        <dbReference type="EMBL" id="TXB60586.1"/>
    </source>
</evidence>
<dbReference type="Pfam" id="PF18962">
    <property type="entry name" value="Por_Secre_tail"/>
    <property type="match status" value="1"/>
</dbReference>
<dbReference type="Pfam" id="PF00127">
    <property type="entry name" value="Copper-bind"/>
    <property type="match status" value="1"/>
</dbReference>
<comment type="cofactor">
    <cofactor evidence="9">
        <name>Cu cation</name>
        <dbReference type="ChEBI" id="CHEBI:23378"/>
    </cofactor>
    <text evidence="9">Binds 1 copper ion per subunit.</text>
</comment>
<sequence length="889" mass="93399">MKITSLRITMALLLCSMSLLAQQNVSVSVQSNFYSPESVTISVGDTVTWSNLGGFHNVNGDQSVYPDNPESFGNGPSSASSWTFQYVFDLPGTYTYQCDPHAGLGMVGTVVVEAAPAGNPSLLLTAVFDGPLPGGLPKGVELYATADIPDLSLYGVGSATNGGGTDGEEFTFPAVAVSAGDFLYLTQGDGTEFAAFFGFEPDFADDMNDAVNINGDDAIELFFNGSVVDVFGEIDTDGTGQPWEYQDGWAYRVDGTGPDGATFVLSNWTFSGPNALDNEADNASAAVPVPVGTYTPGGTAVITANNDVVSTDFETAVNFTPLANDQVPGTLQSFTLATTPDAGTAVIEADNSVTYTPDAGFCGEDSFEYEICDEAGCATATVTINVMCPIDYPMYTIGEVTATDMEGVADSVGTICALQGTVYGVNLRPGGGLQFTIIDDAGDGIGVFSGIQDFGYTVNEGDIVMVEGEIDQFNGLLQIIADNVALVSSGNPLIAPTVITELSEATESQLVTIQDVTLVDPAQWAPGGSGFNVDVTDGVSTITVRIDNDVELFNMAVPTGTFNVTGIGGQFDNSAPFLEGYQLLPRYAADIDPYNMGGGTDYPAYPVGTVTSVDANGVADSLGIACTLQGVVYGVNLRSSGLQFTLIDENNDGVGVFSASEDFGYAVTEGDELIIRGTIDQFNGLTQIVPDELEVVSTGNPLFSPTAVTALGEETESQLISPSLELSLVDPAAWDQSGGSFNVEATDGTNIYLIRVDNSTTLAGTSGPGLNTFRITGIGGQFDSSEPFDEGYQIFPRYLEDLDIISSTQDETLGAAITIFPNPVAGALTIQLQEDLDQVRVFNAQGQQVWAAETMARTLQLNTAQWASGLYTVTFLKGERTWSEQLIVK</sequence>
<dbReference type="InterPro" id="IPR000923">
    <property type="entry name" value="BlueCu_1"/>
</dbReference>
<feature type="chain" id="PRO_5022964975" evidence="10">
    <location>
        <begin position="22"/>
        <end position="889"/>
    </location>
</feature>
<keyword evidence="15" id="KW-1185">Reference proteome</keyword>
<evidence type="ECO:0000256" key="2">
    <source>
        <dbReference type="ARBA" id="ARBA00004418"/>
    </source>
</evidence>
<evidence type="ECO:0000259" key="13">
    <source>
        <dbReference type="Pfam" id="PF18962"/>
    </source>
</evidence>
<dbReference type="RefSeq" id="WP_147169475.1">
    <property type="nucleotide sequence ID" value="NZ_VOOR01000075.1"/>
</dbReference>
<dbReference type="Proteomes" id="UP000321580">
    <property type="component" value="Unassembled WGS sequence"/>
</dbReference>
<dbReference type="Gene3D" id="2.60.40.3440">
    <property type="match status" value="1"/>
</dbReference>
<evidence type="ECO:0000256" key="8">
    <source>
        <dbReference type="ARBA" id="ARBA00023136"/>
    </source>
</evidence>
<evidence type="ECO:0000256" key="5">
    <source>
        <dbReference type="ARBA" id="ARBA00022764"/>
    </source>
</evidence>
<evidence type="ECO:0000259" key="11">
    <source>
        <dbReference type="Pfam" id="PF00127"/>
    </source>
</evidence>
<dbReference type="PROSITE" id="PS00196">
    <property type="entry name" value="COPPER_BLUE"/>
    <property type="match status" value="1"/>
</dbReference>
<gene>
    <name evidence="14" type="ORF">FRY97_20400</name>
</gene>
<dbReference type="GO" id="GO:0009055">
    <property type="term" value="F:electron transfer activity"/>
    <property type="evidence" value="ECO:0007669"/>
    <property type="project" value="InterPro"/>
</dbReference>
<comment type="subcellular location">
    <subcellularLocation>
        <location evidence="1">Membrane</location>
    </subcellularLocation>
    <subcellularLocation>
        <location evidence="2">Periplasm</location>
    </subcellularLocation>
</comment>
<keyword evidence="7 9" id="KW-0186">Copper</keyword>
<dbReference type="Pfam" id="PF17963">
    <property type="entry name" value="Big_9"/>
    <property type="match status" value="1"/>
</dbReference>
<name>A0A5C6RIJ3_9BACT</name>
<evidence type="ECO:0000259" key="12">
    <source>
        <dbReference type="Pfam" id="PF18942"/>
    </source>
</evidence>
<dbReference type="InterPro" id="IPR026444">
    <property type="entry name" value="Secre_tail"/>
</dbReference>
<keyword evidence="10" id="KW-0732">Signal</keyword>
<feature type="binding site" evidence="9">
    <location>
        <position position="101"/>
    </location>
    <ligand>
        <name>Cu cation</name>
        <dbReference type="ChEBI" id="CHEBI:23378"/>
    </ligand>
</feature>
<keyword evidence="4 9" id="KW-0479">Metal-binding</keyword>
<dbReference type="Gene3D" id="2.60.40.420">
    <property type="entry name" value="Cupredoxins - blue copper proteins"/>
    <property type="match status" value="1"/>
</dbReference>
<dbReference type="GO" id="GO:0005507">
    <property type="term" value="F:copper ion binding"/>
    <property type="evidence" value="ECO:0007669"/>
    <property type="project" value="InterPro"/>
</dbReference>
<dbReference type="PANTHER" id="PTHR34192:SF10">
    <property type="entry name" value="PLASTOCYANIN MAJOR ISOFORM, CHLOROPLASTIC-RELATED"/>
    <property type="match status" value="1"/>
</dbReference>
<feature type="binding site" evidence="9">
    <location>
        <position position="56"/>
    </location>
    <ligand>
        <name>Cu cation</name>
        <dbReference type="ChEBI" id="CHEBI:23378"/>
    </ligand>
</feature>